<dbReference type="EMBL" id="CP020918">
    <property type="protein sequence ID" value="AWG20490.1"/>
    <property type="molecule type" value="Genomic_DNA"/>
</dbReference>
<feature type="domain" description="YHYH" evidence="3">
    <location>
        <begin position="112"/>
        <end position="203"/>
    </location>
</feature>
<sequence length="262" mass="27510">MKKSNVIITSISIVALAITTYSCSSSDDSSSAATNTSTTTTTTGSTTVPTVFSSNYKSAVTLSSTGTTVTMKSNGTPDHVTPYWGVGNALYEAQTTGQTLTPGSLVAQVFSMTIPVNPVEASSKEATSLGPIGMALNGVAIYNDREGGNVQVDAGTLTTFDRAGAHSGPGGLYHYHFNGDFTSDDDAKLVGWLRDGFPIYGRKDKDGTYPSTLDTNGGHVGATTEYPNGIYHYHCSNVNYMSSGFYILKAGSYHGTKGTFTF</sequence>
<dbReference type="Pfam" id="PF14240">
    <property type="entry name" value="YHYH"/>
    <property type="match status" value="1"/>
</dbReference>
<feature type="chain" id="PRO_5015764167" evidence="2">
    <location>
        <begin position="27"/>
        <end position="262"/>
    </location>
</feature>
<evidence type="ECO:0000259" key="3">
    <source>
        <dbReference type="Pfam" id="PF14240"/>
    </source>
</evidence>
<dbReference type="OrthoDB" id="665834at2"/>
<feature type="region of interest" description="Disordered" evidence="1">
    <location>
        <begin position="24"/>
        <end position="47"/>
    </location>
</feature>
<keyword evidence="2" id="KW-0732">Signal</keyword>
<dbReference type="InterPro" id="IPR025924">
    <property type="entry name" value="YHYH_dom"/>
</dbReference>
<proteinExistence type="predicted"/>
<dbReference type="PROSITE" id="PS51257">
    <property type="entry name" value="PROKAR_LIPOPROTEIN"/>
    <property type="match status" value="1"/>
</dbReference>
<gene>
    <name evidence="4" type="ORF">FFWV33_02570</name>
</gene>
<evidence type="ECO:0000256" key="1">
    <source>
        <dbReference type="SAM" id="MobiDB-lite"/>
    </source>
</evidence>
<organism evidence="4 5">
    <name type="scientific">Flavobacterium faecale</name>
    <dbReference type="NCBI Taxonomy" id="1355330"/>
    <lineage>
        <taxon>Bacteria</taxon>
        <taxon>Pseudomonadati</taxon>
        <taxon>Bacteroidota</taxon>
        <taxon>Flavobacteriia</taxon>
        <taxon>Flavobacteriales</taxon>
        <taxon>Flavobacteriaceae</taxon>
        <taxon>Flavobacterium</taxon>
    </lineage>
</organism>
<dbReference type="RefSeq" id="WP_108739452.1">
    <property type="nucleotide sequence ID" value="NZ_CP020918.1"/>
</dbReference>
<reference evidence="4 5" key="1">
    <citation type="submission" date="2017-04" db="EMBL/GenBank/DDBJ databases">
        <title>Compelte genome sequence of WV33.</title>
        <authorList>
            <person name="Lee P.C."/>
        </authorList>
    </citation>
    <scope>NUCLEOTIDE SEQUENCE [LARGE SCALE GENOMIC DNA]</scope>
    <source>
        <strain evidence="4 5">WV33</strain>
    </source>
</reference>
<dbReference type="Proteomes" id="UP000244527">
    <property type="component" value="Chromosome"/>
</dbReference>
<evidence type="ECO:0000313" key="5">
    <source>
        <dbReference type="Proteomes" id="UP000244527"/>
    </source>
</evidence>
<accession>A0A2S1L9P3</accession>
<protein>
    <submittedName>
        <fullName evidence="4">YHYH protein</fullName>
    </submittedName>
</protein>
<name>A0A2S1L9P3_9FLAO</name>
<dbReference type="KEGG" id="ffa:FFWV33_02570"/>
<dbReference type="AlphaFoldDB" id="A0A2S1L9P3"/>
<keyword evidence="5" id="KW-1185">Reference proteome</keyword>
<feature type="signal peptide" evidence="2">
    <location>
        <begin position="1"/>
        <end position="26"/>
    </location>
</feature>
<evidence type="ECO:0000313" key="4">
    <source>
        <dbReference type="EMBL" id="AWG20490.1"/>
    </source>
</evidence>
<evidence type="ECO:0000256" key="2">
    <source>
        <dbReference type="SAM" id="SignalP"/>
    </source>
</evidence>